<dbReference type="InterPro" id="IPR013431">
    <property type="entry name" value="Delta_60_rpt"/>
</dbReference>
<gene>
    <name evidence="3" type="ORF">GCM10023213_25480</name>
</gene>
<dbReference type="RefSeq" id="WP_345736753.1">
    <property type="nucleotide sequence ID" value="NZ_BAABIA010000005.1"/>
</dbReference>
<sequence length="1282" mass="136228">MRFSSYISHALLFGATLITSQLFGQGGAGTLDSTYGNAGVGLASVTDQKTKTQTLEVLSNGSTLVAGQLLDGSGNQHMIVSRLSGNGQLDTTFGTSGFYTYSESSQAFTVRALAVQSNGRIIVAGDAGNTYYILRLTEQGALDNTFAITRISHTTSSTLTDVVALADGRVIVSGNTRRVSASDFDAELFSIVSAGGTLDGSFGTNGRLVYGGSGEQTVTSLQAQSNGRILYAGSTSNGGYAYISRILTNGVPDTTFANTNGRLLTSTIGGNVSNNQGVRALTLDVLQNIVVAVTSSPSGDEMGLMRLTPAGALDTTFSNDGIQTHTFGSPSWVPGDLLVQSDGRIILAAHLPGVPSSSQIRLRRLEWNGQLDHSFGVSGEMTYTLGSGGNLLAGLRQDPANNHLFIGTTRVDTNPLDSMAVLRVLRGSNAPAPGFTILSTPPDRTLQAGQNTHLYAEVAVLSGVSVVYSWYCNNTLLGRTNNPSFDFIAQGSHEGTWRVEVTGQAPTQRITQASSPFQITVRQPPVLSVPPPARSQIFTGSFGYYGYYYSGRLPATCKVYADGEVVNTFGVSGSYLGFALFNNTPATRTHHIVVTNTDGEARSEDFIVEYVNDPYIQPHNNILISLGETFQLSPAILTNYEWRSSWKLNGKVLPLANTVAEYTVGAATFADAGTYAFTARTITGSYTRDIRVAVMDSRPRNHQIAVGRKFTLTIPIAGSGLTYSWTHNGVPLQARPGLSGVDSPTLTFTSPTLEDEGSYACTARFIPNELGANELTCADQTLTIVTAVPTLQAFTLEPAQIGLLYQAELPLPEQADRFTIKGLPPGFRYDPISHTLSGTPTKSGLHTLTFAAVNPLGSSVPIKVLLEVPTLPAGTHGRFYGTLYDGVLSTLIDVTITPDGRFTGKISASNHAGRTGHVGFTGSMVNGQDLGTSSSRYHGTAQLALTGALGGPISHDGPTTFHFQVEGGIFECYLEVPFTSPENGNGVQSLSGNLSHCPFNSKAPLDAGYRGAFNLGFEPAEGSDSRPGGSSFTRSTVSASGLLSQVGKLADGTTLTASAPVSQDFTVTSLRHLYGNRGGILYSYSLNPGSQGPDYLNASISGSFLWFKIATSYSGQNNYPIEINANVGLNSCGKYLKPDHPSGLTGPLMINTSAGAQNISVSTLGITQYGTLRRDHSVAFPRDLGEDALIFKTLKFNSATGHFSGTTSLRISEEIYDPKTDTYSTRVRIQPYNIQGLVIREPNSLSSYGLGYGLLPESFLRPDTEQVIRLNRSYAVDLRSAY</sequence>
<dbReference type="SMART" id="SM00409">
    <property type="entry name" value="IG"/>
    <property type="match status" value="3"/>
</dbReference>
<dbReference type="SUPFAM" id="SSF48726">
    <property type="entry name" value="Immunoglobulin"/>
    <property type="match status" value="2"/>
</dbReference>
<evidence type="ECO:0000313" key="4">
    <source>
        <dbReference type="Proteomes" id="UP001499852"/>
    </source>
</evidence>
<dbReference type="InterPro" id="IPR036179">
    <property type="entry name" value="Ig-like_dom_sf"/>
</dbReference>
<keyword evidence="4" id="KW-1185">Reference proteome</keyword>
<dbReference type="PROSITE" id="PS50835">
    <property type="entry name" value="IG_LIKE"/>
    <property type="match status" value="1"/>
</dbReference>
<reference evidence="4" key="1">
    <citation type="journal article" date="2019" name="Int. J. Syst. Evol. Microbiol.">
        <title>The Global Catalogue of Microorganisms (GCM) 10K type strain sequencing project: providing services to taxonomists for standard genome sequencing and annotation.</title>
        <authorList>
            <consortium name="The Broad Institute Genomics Platform"/>
            <consortium name="The Broad Institute Genome Sequencing Center for Infectious Disease"/>
            <person name="Wu L."/>
            <person name="Ma J."/>
        </authorList>
    </citation>
    <scope>NUCLEOTIDE SEQUENCE [LARGE SCALE GENOMIC DNA]</scope>
    <source>
        <strain evidence="4">JCM 18053</strain>
    </source>
</reference>
<dbReference type="InterPro" id="IPR013783">
    <property type="entry name" value="Ig-like_fold"/>
</dbReference>
<evidence type="ECO:0000256" key="1">
    <source>
        <dbReference type="ARBA" id="ARBA00023319"/>
    </source>
</evidence>
<proteinExistence type="predicted"/>
<protein>
    <recommendedName>
        <fullName evidence="2">Ig-like domain-containing protein</fullName>
    </recommendedName>
</protein>
<dbReference type="Pfam" id="PF17164">
    <property type="entry name" value="DUF5122"/>
    <property type="match status" value="4"/>
</dbReference>
<evidence type="ECO:0000259" key="2">
    <source>
        <dbReference type="PROSITE" id="PS50835"/>
    </source>
</evidence>
<organism evidence="3 4">
    <name type="scientific">Prosthecobacter algae</name>
    <dbReference type="NCBI Taxonomy" id="1144682"/>
    <lineage>
        <taxon>Bacteria</taxon>
        <taxon>Pseudomonadati</taxon>
        <taxon>Verrucomicrobiota</taxon>
        <taxon>Verrucomicrobiia</taxon>
        <taxon>Verrucomicrobiales</taxon>
        <taxon>Verrucomicrobiaceae</taxon>
        <taxon>Prosthecobacter</taxon>
    </lineage>
</organism>
<comment type="caution">
    <text evidence="3">The sequence shown here is derived from an EMBL/GenBank/DDBJ whole genome shotgun (WGS) entry which is preliminary data.</text>
</comment>
<name>A0ABP9P623_9BACT</name>
<dbReference type="SUPFAM" id="SSF49313">
    <property type="entry name" value="Cadherin-like"/>
    <property type="match status" value="1"/>
</dbReference>
<dbReference type="Gene3D" id="2.80.10.50">
    <property type="match status" value="2"/>
</dbReference>
<dbReference type="Gene3D" id="2.60.40.10">
    <property type="entry name" value="Immunoglobulins"/>
    <property type="match status" value="2"/>
</dbReference>
<dbReference type="InterPro" id="IPR015919">
    <property type="entry name" value="Cadherin-like_sf"/>
</dbReference>
<feature type="domain" description="Ig-like" evidence="2">
    <location>
        <begin position="690"/>
        <end position="783"/>
    </location>
</feature>
<dbReference type="SUPFAM" id="SSF63829">
    <property type="entry name" value="Calcium-dependent phosphotriesterase"/>
    <property type="match status" value="1"/>
</dbReference>
<dbReference type="PANTHER" id="PTHR10075">
    <property type="entry name" value="BASIGIN RELATED"/>
    <property type="match status" value="1"/>
</dbReference>
<dbReference type="NCBIfam" id="TIGR02608">
    <property type="entry name" value="delta_60_rpt"/>
    <property type="match status" value="6"/>
</dbReference>
<dbReference type="EMBL" id="BAABIA010000005">
    <property type="protein sequence ID" value="GAA5141413.1"/>
    <property type="molecule type" value="Genomic_DNA"/>
</dbReference>
<dbReference type="PANTHER" id="PTHR10075:SF100">
    <property type="entry name" value="FASCICLIN-2"/>
    <property type="match status" value="1"/>
</dbReference>
<dbReference type="InterPro" id="IPR007110">
    <property type="entry name" value="Ig-like_dom"/>
</dbReference>
<dbReference type="InterPro" id="IPR003599">
    <property type="entry name" value="Ig_sub"/>
</dbReference>
<keyword evidence="1" id="KW-0393">Immunoglobulin domain</keyword>
<accession>A0ABP9P623</accession>
<evidence type="ECO:0000313" key="3">
    <source>
        <dbReference type="EMBL" id="GAA5141413.1"/>
    </source>
</evidence>
<dbReference type="Proteomes" id="UP001499852">
    <property type="component" value="Unassembled WGS sequence"/>
</dbReference>